<feature type="compositionally biased region" description="Low complexity" evidence="1">
    <location>
        <begin position="83"/>
        <end position="100"/>
    </location>
</feature>
<name>A0AAQ3NBV0_VIGMU</name>
<dbReference type="AlphaFoldDB" id="A0AAQ3NBV0"/>
<feature type="region of interest" description="Disordered" evidence="1">
    <location>
        <begin position="20"/>
        <end position="39"/>
    </location>
</feature>
<keyword evidence="3" id="KW-1185">Reference proteome</keyword>
<proteinExistence type="predicted"/>
<evidence type="ECO:0000313" key="3">
    <source>
        <dbReference type="Proteomes" id="UP001374535"/>
    </source>
</evidence>
<sequence length="189" mass="20217">MDARRAPRAVIDPKVRRVGFFAPPDRSQSGPPRPISLDVSPAVNSLSPVMIPLPRHLSENLSLHGRPAPTSPSVEESVTAGSYSSSSEFFPPMSPAPSSSTNRMVDGDFFDSSKMTSSSPRGGVDLTATKASSVLVSQLTTVAVVNADSLAIGGEVFAIFALFSYLNRGINMLRVQIFCESKMKLQFNI</sequence>
<organism evidence="2 3">
    <name type="scientific">Vigna mungo</name>
    <name type="common">Black gram</name>
    <name type="synonym">Phaseolus mungo</name>
    <dbReference type="NCBI Taxonomy" id="3915"/>
    <lineage>
        <taxon>Eukaryota</taxon>
        <taxon>Viridiplantae</taxon>
        <taxon>Streptophyta</taxon>
        <taxon>Embryophyta</taxon>
        <taxon>Tracheophyta</taxon>
        <taxon>Spermatophyta</taxon>
        <taxon>Magnoliopsida</taxon>
        <taxon>eudicotyledons</taxon>
        <taxon>Gunneridae</taxon>
        <taxon>Pentapetalae</taxon>
        <taxon>rosids</taxon>
        <taxon>fabids</taxon>
        <taxon>Fabales</taxon>
        <taxon>Fabaceae</taxon>
        <taxon>Papilionoideae</taxon>
        <taxon>50 kb inversion clade</taxon>
        <taxon>NPAAA clade</taxon>
        <taxon>indigoferoid/millettioid clade</taxon>
        <taxon>Phaseoleae</taxon>
        <taxon>Vigna</taxon>
    </lineage>
</organism>
<protein>
    <submittedName>
        <fullName evidence="2">Uncharacterized protein</fullName>
    </submittedName>
</protein>
<feature type="region of interest" description="Disordered" evidence="1">
    <location>
        <begin position="83"/>
        <end position="116"/>
    </location>
</feature>
<reference evidence="2 3" key="1">
    <citation type="journal article" date="2023" name="Life. Sci Alliance">
        <title>Evolutionary insights into 3D genome organization and epigenetic landscape of Vigna mungo.</title>
        <authorList>
            <person name="Junaid A."/>
            <person name="Singh B."/>
            <person name="Bhatia S."/>
        </authorList>
    </citation>
    <scope>NUCLEOTIDE SEQUENCE [LARGE SCALE GENOMIC DNA]</scope>
    <source>
        <strain evidence="2">Urdbean</strain>
    </source>
</reference>
<dbReference type="Proteomes" id="UP001374535">
    <property type="component" value="Chromosome 6"/>
</dbReference>
<evidence type="ECO:0000256" key="1">
    <source>
        <dbReference type="SAM" id="MobiDB-lite"/>
    </source>
</evidence>
<accession>A0AAQ3NBV0</accession>
<gene>
    <name evidence="2" type="ORF">V8G54_020440</name>
</gene>
<dbReference type="EMBL" id="CP144695">
    <property type="protein sequence ID" value="WVZ07094.1"/>
    <property type="molecule type" value="Genomic_DNA"/>
</dbReference>
<evidence type="ECO:0000313" key="2">
    <source>
        <dbReference type="EMBL" id="WVZ07094.1"/>
    </source>
</evidence>